<sequence length="219" mass="24822">MNQFASHLGPSASSAEARRRTDQLLNCEKRPPPRKVLLLRWWPDTLRYYGPARNDQNGSSRIMTELWNFAIVGDRRIQCHCALIECDVTVVLTCSSLHKAPRDVKSEHLSQSQLPNTKATASAGGSPRPISFSLTPCWLTMWWSYRLPRSARLGGNPIQVAMLTLVFTFRTLLELNRYCGNSSPMFSTSAKSLSDVFLYTAYQLQIRVAWREQAVHGFT</sequence>
<name>A0AAE0Z9P9_9GAST</name>
<proteinExistence type="predicted"/>
<evidence type="ECO:0000313" key="3">
    <source>
        <dbReference type="Proteomes" id="UP001283361"/>
    </source>
</evidence>
<gene>
    <name evidence="2" type="ORF">RRG08_006368</name>
</gene>
<evidence type="ECO:0000313" key="2">
    <source>
        <dbReference type="EMBL" id="KAK3765333.1"/>
    </source>
</evidence>
<dbReference type="AlphaFoldDB" id="A0AAE0Z9P9"/>
<feature type="compositionally biased region" description="Polar residues" evidence="1">
    <location>
        <begin position="109"/>
        <end position="120"/>
    </location>
</feature>
<protein>
    <submittedName>
        <fullName evidence="2">Uncharacterized protein</fullName>
    </submittedName>
</protein>
<keyword evidence="3" id="KW-1185">Reference proteome</keyword>
<evidence type="ECO:0000256" key="1">
    <source>
        <dbReference type="SAM" id="MobiDB-lite"/>
    </source>
</evidence>
<comment type="caution">
    <text evidence="2">The sequence shown here is derived from an EMBL/GenBank/DDBJ whole genome shotgun (WGS) entry which is preliminary data.</text>
</comment>
<reference evidence="2" key="1">
    <citation type="journal article" date="2023" name="G3 (Bethesda)">
        <title>A reference genome for the long-term kleptoplast-retaining sea slug Elysia crispata morphotype clarki.</title>
        <authorList>
            <person name="Eastman K.E."/>
            <person name="Pendleton A.L."/>
            <person name="Shaikh M.A."/>
            <person name="Suttiyut T."/>
            <person name="Ogas R."/>
            <person name="Tomko P."/>
            <person name="Gavelis G."/>
            <person name="Widhalm J.R."/>
            <person name="Wisecaver J.H."/>
        </authorList>
    </citation>
    <scope>NUCLEOTIDE SEQUENCE</scope>
    <source>
        <strain evidence="2">ECLA1</strain>
    </source>
</reference>
<feature type="region of interest" description="Disordered" evidence="1">
    <location>
        <begin position="105"/>
        <end position="126"/>
    </location>
</feature>
<accession>A0AAE0Z9P9</accession>
<dbReference type="EMBL" id="JAWDGP010004319">
    <property type="protein sequence ID" value="KAK3765333.1"/>
    <property type="molecule type" value="Genomic_DNA"/>
</dbReference>
<dbReference type="Proteomes" id="UP001283361">
    <property type="component" value="Unassembled WGS sequence"/>
</dbReference>
<feature type="region of interest" description="Disordered" evidence="1">
    <location>
        <begin position="1"/>
        <end position="20"/>
    </location>
</feature>
<organism evidence="2 3">
    <name type="scientific">Elysia crispata</name>
    <name type="common">lettuce slug</name>
    <dbReference type="NCBI Taxonomy" id="231223"/>
    <lineage>
        <taxon>Eukaryota</taxon>
        <taxon>Metazoa</taxon>
        <taxon>Spiralia</taxon>
        <taxon>Lophotrochozoa</taxon>
        <taxon>Mollusca</taxon>
        <taxon>Gastropoda</taxon>
        <taxon>Heterobranchia</taxon>
        <taxon>Euthyneura</taxon>
        <taxon>Panpulmonata</taxon>
        <taxon>Sacoglossa</taxon>
        <taxon>Placobranchoidea</taxon>
        <taxon>Plakobranchidae</taxon>
        <taxon>Elysia</taxon>
    </lineage>
</organism>